<organism evidence="2 3">
    <name type="scientific">Poseidonocella sedimentorum</name>
    <dbReference type="NCBI Taxonomy" id="871652"/>
    <lineage>
        <taxon>Bacteria</taxon>
        <taxon>Pseudomonadati</taxon>
        <taxon>Pseudomonadota</taxon>
        <taxon>Alphaproteobacteria</taxon>
        <taxon>Rhodobacterales</taxon>
        <taxon>Roseobacteraceae</taxon>
        <taxon>Poseidonocella</taxon>
    </lineage>
</organism>
<sequence length="310" mass="33747">MAGGRDISTPLWTRTGGLSIAASAVLAVIYLNQPFDDDIERLIFVGCLLANAAVAFLTGLYLQPRVRELFDLLETDTTGTEARARIFGDWRGVAFGLLFGLTIAFVGTRFSTDGPALPWAFALLTAVNVIIGFALYAIVRYWILIHRAMAAKPFRILALSRPDLTVFMLINGMITFGAAGISCLAVLSLRFSPLELGTIAPVFSVFSVLIVVASYCVPLFQLGNRLHMEKRREMMRIETMVVALTDTLDGRNDAEKQAELKALLAFRDAIAAVKTFPPNGEFSFSATVTAVVVSFIPVLLERFIPGVFGG</sequence>
<feature type="transmembrane region" description="Helical" evidence="1">
    <location>
        <begin position="199"/>
        <end position="222"/>
    </location>
</feature>
<dbReference type="RefSeq" id="WP_092079634.1">
    <property type="nucleotide sequence ID" value="NZ_FOYI01000005.1"/>
</dbReference>
<dbReference type="EMBL" id="FOYI01000005">
    <property type="protein sequence ID" value="SFR08914.1"/>
    <property type="molecule type" value="Genomic_DNA"/>
</dbReference>
<keyword evidence="3" id="KW-1185">Reference proteome</keyword>
<accession>A0A1I6DTW1</accession>
<keyword evidence="1" id="KW-1133">Transmembrane helix</keyword>
<dbReference type="Proteomes" id="UP000199302">
    <property type="component" value="Unassembled WGS sequence"/>
</dbReference>
<proteinExistence type="predicted"/>
<gene>
    <name evidence="2" type="ORF">SAMN04515673_105147</name>
</gene>
<feature type="transmembrane region" description="Helical" evidence="1">
    <location>
        <begin position="92"/>
        <end position="110"/>
    </location>
</feature>
<reference evidence="2 3" key="1">
    <citation type="submission" date="2016-10" db="EMBL/GenBank/DDBJ databases">
        <authorList>
            <person name="de Groot N.N."/>
        </authorList>
    </citation>
    <scope>NUCLEOTIDE SEQUENCE [LARGE SCALE GENOMIC DNA]</scope>
    <source>
        <strain evidence="3">KMM 9023,NRIC 0796,JCM 17311,KCTC 23692</strain>
    </source>
</reference>
<evidence type="ECO:0000256" key="1">
    <source>
        <dbReference type="SAM" id="Phobius"/>
    </source>
</evidence>
<dbReference type="AlphaFoldDB" id="A0A1I6DTW1"/>
<protein>
    <submittedName>
        <fullName evidence="2">Uncharacterized protein</fullName>
    </submittedName>
</protein>
<evidence type="ECO:0000313" key="2">
    <source>
        <dbReference type="EMBL" id="SFR08914.1"/>
    </source>
</evidence>
<feature type="transmembrane region" description="Helical" evidence="1">
    <location>
        <begin position="164"/>
        <end position="187"/>
    </location>
</feature>
<dbReference type="STRING" id="871652.SAMN04515673_105147"/>
<name>A0A1I6DTW1_9RHOB</name>
<feature type="transmembrane region" description="Helical" evidence="1">
    <location>
        <begin position="12"/>
        <end position="31"/>
    </location>
</feature>
<evidence type="ECO:0000313" key="3">
    <source>
        <dbReference type="Proteomes" id="UP000199302"/>
    </source>
</evidence>
<keyword evidence="1" id="KW-0472">Membrane</keyword>
<feature type="transmembrane region" description="Helical" evidence="1">
    <location>
        <begin position="116"/>
        <end position="143"/>
    </location>
</feature>
<feature type="transmembrane region" description="Helical" evidence="1">
    <location>
        <begin position="43"/>
        <end position="62"/>
    </location>
</feature>
<keyword evidence="1" id="KW-0812">Transmembrane</keyword>